<dbReference type="Proteomes" id="UP000438448">
    <property type="component" value="Unassembled WGS sequence"/>
</dbReference>
<gene>
    <name evidence="2" type="ORF">NRB20_75110</name>
</gene>
<evidence type="ECO:0000313" key="3">
    <source>
        <dbReference type="Proteomes" id="UP000438448"/>
    </source>
</evidence>
<reference evidence="2 3" key="1">
    <citation type="submission" date="2019-10" db="EMBL/GenBank/DDBJ databases">
        <title>Nocardia macrotermitis sp. nov. and Nocardia aurantia sp. nov., isolated from the gut of fungus growing-termite Macrotermes natalensis.</title>
        <authorList>
            <person name="Benndorf R."/>
            <person name="Schwitalla J."/>
            <person name="Martin K."/>
            <person name="De Beer W."/>
            <person name="Kaster A.-K."/>
            <person name="Vollmers J."/>
            <person name="Poulsen M."/>
            <person name="Beemelmanns C."/>
        </authorList>
    </citation>
    <scope>NUCLEOTIDE SEQUENCE [LARGE SCALE GENOMIC DNA]</scope>
    <source>
        <strain evidence="2 3">RB20</strain>
    </source>
</reference>
<evidence type="ECO:0000313" key="2">
    <source>
        <dbReference type="EMBL" id="MQY24376.1"/>
    </source>
</evidence>
<dbReference type="EMBL" id="WEGK01000034">
    <property type="protein sequence ID" value="MQY24376.1"/>
    <property type="molecule type" value="Genomic_DNA"/>
</dbReference>
<dbReference type="AlphaFoldDB" id="A0A7K0DF14"/>
<sequence>MVISRSGAEVSCGGFAVFSKKVNHTVFPVPGCTVKPQVAVCWSRRARVGQPGLPGVGRVGGVVSGSVTSMVSRRLPGSPWIVAVTGCCVPVWRTSFRASAAAFSDWAATGHAARTSCSGSVAGVGCALVPDFGVSEVGSGAGGGVAEACGARGGRSVDFLGRLPGVTVAHGTGRIGTTGPGSGGASCRDGRGSGPGITLGSGIRPGAGSSGFRRGGAGSCGASRAFGSFVVGMRSGMIFSAGGFSGSAGRWVVGATS</sequence>
<protein>
    <submittedName>
        <fullName evidence="2">Uncharacterized protein</fullName>
    </submittedName>
</protein>
<keyword evidence="3" id="KW-1185">Reference proteome</keyword>
<feature type="compositionally biased region" description="Gly residues" evidence="1">
    <location>
        <begin position="173"/>
        <end position="184"/>
    </location>
</feature>
<comment type="caution">
    <text evidence="2">The sequence shown here is derived from an EMBL/GenBank/DDBJ whole genome shotgun (WGS) entry which is preliminary data.</text>
</comment>
<feature type="region of interest" description="Disordered" evidence="1">
    <location>
        <begin position="171"/>
        <end position="210"/>
    </location>
</feature>
<organism evidence="2 3">
    <name type="scientific">Nocardia macrotermitis</name>
    <dbReference type="NCBI Taxonomy" id="2585198"/>
    <lineage>
        <taxon>Bacteria</taxon>
        <taxon>Bacillati</taxon>
        <taxon>Actinomycetota</taxon>
        <taxon>Actinomycetes</taxon>
        <taxon>Mycobacteriales</taxon>
        <taxon>Nocardiaceae</taxon>
        <taxon>Nocardia</taxon>
    </lineage>
</organism>
<feature type="compositionally biased region" description="Gly residues" evidence="1">
    <location>
        <begin position="192"/>
        <end position="210"/>
    </location>
</feature>
<evidence type="ECO:0000256" key="1">
    <source>
        <dbReference type="SAM" id="MobiDB-lite"/>
    </source>
</evidence>
<name>A0A7K0DF14_9NOCA</name>
<accession>A0A7K0DF14</accession>
<proteinExistence type="predicted"/>